<dbReference type="EMBL" id="CABPRJ010000978">
    <property type="protein sequence ID" value="VVC33920.1"/>
    <property type="molecule type" value="Genomic_DNA"/>
</dbReference>
<keyword evidence="8 12" id="KW-0804">Transcription</keyword>
<dbReference type="FunFam" id="2.40.270.10:FF:000006">
    <property type="entry name" value="DNA-directed RNA polymerase subunit beta"/>
    <property type="match status" value="1"/>
</dbReference>
<evidence type="ECO:0000256" key="5">
    <source>
        <dbReference type="ARBA" id="ARBA00022695"/>
    </source>
</evidence>
<feature type="domain" description="RNA polymerase Rpb2" evidence="15">
    <location>
        <begin position="167"/>
        <end position="345"/>
    </location>
</feature>
<dbReference type="GO" id="GO:0005634">
    <property type="term" value="C:nucleus"/>
    <property type="evidence" value="ECO:0007669"/>
    <property type="project" value="UniProtKB-SubCell"/>
</dbReference>
<evidence type="ECO:0000313" key="19">
    <source>
        <dbReference type="EMBL" id="VVC33920.1"/>
    </source>
</evidence>
<keyword evidence="3 12" id="KW-0240">DNA-directed RNA polymerase</keyword>
<keyword evidence="20" id="KW-1185">Reference proteome</keyword>
<dbReference type="Pfam" id="PF04566">
    <property type="entry name" value="RNA_pol_Rpb2_4"/>
    <property type="match status" value="1"/>
</dbReference>
<dbReference type="Gene3D" id="2.40.270.10">
    <property type="entry name" value="DNA-directed RNA polymerase, subunit 2, domain 6"/>
    <property type="match status" value="1"/>
</dbReference>
<dbReference type="Gene3D" id="3.90.1110.10">
    <property type="entry name" value="RNA polymerase Rpb2, domain 2"/>
    <property type="match status" value="1"/>
</dbReference>
<name>A0A5E4MNS3_9HEMI</name>
<evidence type="ECO:0000259" key="14">
    <source>
        <dbReference type="Pfam" id="PF04560"/>
    </source>
</evidence>
<comment type="function">
    <text evidence="12">DNA-dependent RNA polymerase catalyzes the transcription of DNA into RNA using the four ribonucleoside triphosphates as substrates.</text>
</comment>
<evidence type="ECO:0000259" key="17">
    <source>
        <dbReference type="Pfam" id="PF04565"/>
    </source>
</evidence>
<dbReference type="GO" id="GO:0003677">
    <property type="term" value="F:DNA binding"/>
    <property type="evidence" value="ECO:0007669"/>
    <property type="project" value="InterPro"/>
</dbReference>
<evidence type="ECO:0000256" key="12">
    <source>
        <dbReference type="RuleBase" id="RU363031"/>
    </source>
</evidence>
<dbReference type="NCBIfam" id="NF007175">
    <property type="entry name" value="PRK09606.1"/>
    <property type="match status" value="1"/>
</dbReference>
<evidence type="ECO:0000256" key="9">
    <source>
        <dbReference type="ARBA" id="ARBA00023242"/>
    </source>
</evidence>
<dbReference type="InterPro" id="IPR007645">
    <property type="entry name" value="RNA_pol_Rpb2_3"/>
</dbReference>
<dbReference type="InterPro" id="IPR007121">
    <property type="entry name" value="RNA_pol_bsu_CS"/>
</dbReference>
<dbReference type="Pfam" id="PF04560">
    <property type="entry name" value="RNA_pol_Rpb2_7"/>
    <property type="match status" value="1"/>
</dbReference>
<evidence type="ECO:0000256" key="7">
    <source>
        <dbReference type="ARBA" id="ARBA00022833"/>
    </source>
</evidence>
<dbReference type="GO" id="GO:0032549">
    <property type="term" value="F:ribonucleoside binding"/>
    <property type="evidence" value="ECO:0007669"/>
    <property type="project" value="InterPro"/>
</dbReference>
<feature type="domain" description="RNA polymerase Rpb2" evidence="18">
    <location>
        <begin position="523"/>
        <end position="584"/>
    </location>
</feature>
<dbReference type="InterPro" id="IPR007642">
    <property type="entry name" value="RNA_pol_Rpb2_2"/>
</dbReference>
<dbReference type="Gene3D" id="3.90.1070.20">
    <property type="match status" value="1"/>
</dbReference>
<evidence type="ECO:0000259" key="15">
    <source>
        <dbReference type="Pfam" id="PF04561"/>
    </source>
</evidence>
<dbReference type="Gene3D" id="2.40.50.150">
    <property type="match status" value="1"/>
</dbReference>
<dbReference type="InterPro" id="IPR037033">
    <property type="entry name" value="DNA-dir_RNAP_su2_hyb_sf"/>
</dbReference>
<dbReference type="Pfam" id="PF00562">
    <property type="entry name" value="RNA_pol_Rpb2_6"/>
    <property type="match status" value="1"/>
</dbReference>
<dbReference type="FunFam" id="3.90.1100.10:FF:000021">
    <property type="entry name" value="DNA-directed RNA polymerase subunit beta"/>
    <property type="match status" value="1"/>
</dbReference>
<evidence type="ECO:0000256" key="2">
    <source>
        <dbReference type="ARBA" id="ARBA00006835"/>
    </source>
</evidence>
<comment type="subcellular location">
    <subcellularLocation>
        <location evidence="1">Nucleus</location>
    </subcellularLocation>
</comment>
<keyword evidence="9" id="KW-0539">Nucleus</keyword>
<dbReference type="GO" id="GO:0046872">
    <property type="term" value="F:metal ion binding"/>
    <property type="evidence" value="ECO:0007669"/>
    <property type="project" value="UniProtKB-KW"/>
</dbReference>
<evidence type="ECO:0000256" key="1">
    <source>
        <dbReference type="ARBA" id="ARBA00004123"/>
    </source>
</evidence>
<dbReference type="EC" id="2.7.7.6" evidence="12"/>
<dbReference type="GO" id="GO:0003899">
    <property type="term" value="F:DNA-directed RNA polymerase activity"/>
    <property type="evidence" value="ECO:0007669"/>
    <property type="project" value="UniProtKB-EC"/>
</dbReference>
<dbReference type="Gene3D" id="3.90.1800.10">
    <property type="entry name" value="RNA polymerase alpha subunit dimerisation domain"/>
    <property type="match status" value="1"/>
</dbReference>
<dbReference type="InterPro" id="IPR007641">
    <property type="entry name" value="RNA_pol_Rpb2_7"/>
</dbReference>
<evidence type="ECO:0000313" key="20">
    <source>
        <dbReference type="Proteomes" id="UP000325440"/>
    </source>
</evidence>
<dbReference type="InterPro" id="IPR014724">
    <property type="entry name" value="RNA_pol_RPB2_OB-fold"/>
</dbReference>
<feature type="domain" description="RNA polymerase Rpb2" evidence="14">
    <location>
        <begin position="1022"/>
        <end position="1077"/>
    </location>
</feature>
<dbReference type="SUPFAM" id="SSF64484">
    <property type="entry name" value="beta and beta-prime subunits of DNA dependent RNA-polymerase"/>
    <property type="match status" value="1"/>
</dbReference>
<dbReference type="GO" id="GO:0000428">
    <property type="term" value="C:DNA-directed RNA polymerase complex"/>
    <property type="evidence" value="ECO:0007669"/>
    <property type="project" value="UniProtKB-KW"/>
</dbReference>
<evidence type="ECO:0000259" key="18">
    <source>
        <dbReference type="Pfam" id="PF04566"/>
    </source>
</evidence>
<evidence type="ECO:0000256" key="4">
    <source>
        <dbReference type="ARBA" id="ARBA00022679"/>
    </source>
</evidence>
<accession>A0A5E4MNS3</accession>
<evidence type="ECO:0000256" key="6">
    <source>
        <dbReference type="ARBA" id="ARBA00022723"/>
    </source>
</evidence>
<keyword evidence="7" id="KW-0862">Zinc</keyword>
<feature type="domain" description="RNA polymerase Rpb2" evidence="17">
    <location>
        <begin position="421"/>
        <end position="485"/>
    </location>
</feature>
<dbReference type="Pfam" id="PF04565">
    <property type="entry name" value="RNA_pol_Rpb2_3"/>
    <property type="match status" value="1"/>
</dbReference>
<keyword evidence="5 12" id="KW-0548">Nucleotidyltransferase</keyword>
<dbReference type="Pfam" id="PF04561">
    <property type="entry name" value="RNA_pol_Rpb2_2"/>
    <property type="match status" value="1"/>
</dbReference>
<dbReference type="Gene3D" id="3.90.1100.10">
    <property type="match status" value="1"/>
</dbReference>
<dbReference type="Pfam" id="PF04563">
    <property type="entry name" value="RNA_pol_Rpb2_1"/>
    <property type="match status" value="1"/>
</dbReference>
<dbReference type="InterPro" id="IPR007646">
    <property type="entry name" value="RNA_pol_Rpb2_4"/>
</dbReference>
<protein>
    <recommendedName>
        <fullName evidence="12">DNA-directed RNA polymerase subunit beta</fullName>
        <ecNumber evidence="12">2.7.7.6</ecNumber>
    </recommendedName>
</protein>
<dbReference type="AlphaFoldDB" id="A0A5E4MNS3"/>
<gene>
    <name evidence="19" type="ORF">CINCED_3A004182</name>
</gene>
<evidence type="ECO:0000256" key="8">
    <source>
        <dbReference type="ARBA" id="ARBA00023163"/>
    </source>
</evidence>
<dbReference type="InterPro" id="IPR007644">
    <property type="entry name" value="RNA_pol_bsu_protrusion"/>
</dbReference>
<reference evidence="19 20" key="1">
    <citation type="submission" date="2019-08" db="EMBL/GenBank/DDBJ databases">
        <authorList>
            <person name="Alioto T."/>
            <person name="Alioto T."/>
            <person name="Gomez Garrido J."/>
        </authorList>
    </citation>
    <scope>NUCLEOTIDE SEQUENCE [LARGE SCALE GENOMIC DNA]</scope>
</reference>
<comment type="similarity">
    <text evidence="2 11">Belongs to the RNA polymerase beta chain family.</text>
</comment>
<dbReference type="InterPro" id="IPR015712">
    <property type="entry name" value="DNA-dir_RNA_pol_su2"/>
</dbReference>
<evidence type="ECO:0000259" key="13">
    <source>
        <dbReference type="Pfam" id="PF00562"/>
    </source>
</evidence>
<evidence type="ECO:0000259" key="16">
    <source>
        <dbReference type="Pfam" id="PF04563"/>
    </source>
</evidence>
<sequence>MVEVLRDKEYLVKEYLETRGLYSHHINSFNKFIDSDLKKIVQQNHAVRSDADPNFYLHFKNVTIGHPQVDDGFNVTRNVTPQECRLRDLTYCAPIYVDIEYVKSGMKYLRKGFIIGRLPIMLRSNRCCLYKKSDAELARMKECIYDSGGYFIVKGTEKVILMQEQPAKNKILVEKDSNGVPTVQVMSSTVDKKSKTNIIFKKNLMYVCHNALEENIPFVVFMKALGVCSDQLILQMVGTEFAIMNQMYPCFLECSKLKIFSQNQALRYIGDRIKKMGLSSEDYENRVITEVHDFLSTIFLAHIPVTNTNYHIKAIYISIMVRRLIFALSNPELFDSKDYYGNKCLDLPGAFLSLLFDDTFKRFIFELKSVADKNIPKVKATPFDIIKYIRSDTITNSLVFAIQTGNWSIKRFRMERHGVTQVLTRLSFLSAIGMMTRVNSQFEKSRKVSGPRSLQPSQFGMLCPSDTPEGEACGLIKNISLLAHVTTESEDDDAIIRLALNLGVEPVGLHSIEELHEHYMYLIIFNGNIIGSTRKCIDFVEKFRLCRRKGMFSKFISIYISERHKCIYINSGDGRLCRPYIVVENGQPLLTNVHIDKLKKGYCTFQDFIDKSIIEFIDVDEENNSLIAYCEEKIVPETTHLEIAPFSILGICASVIPFPHHNQSPRNTYQCAMGKQAIGTIALNYLHRMDTLQYNLWYTHIPMVHSKAVPMINFDKLPAGQNATIAVMSYSGYDIEDAIILNKASVDRGFGRGGTFKNSKCFLRHYPNQTMDSIQGPIIDNATKKPIYKHRALDNDGIAAIGQPIFDKQVTINKATPKTITVEDASGDRGFKETPMYYKGYDPSYIDKVMITSNSDNFLIKENFRQPRRPEIGDKFSSRHGQKGVVGLIVNQEDMPFNEVGICPDLIMNPHGFPSRMTVGKLIELLAGKAGLLEGKFQDGSAFGGATVTDISNELQKHNYNYLGKDVLYCGIDGRPMEAYIYSGPVFYQRLKHMVADKIHARSRGPRVLLTRQPTEGRAKDGGLRMGEMERDCLIAYGASMLIIERLMLSSDVVEMDVCKLCGLFSYSGWCHMCQKIKASRFRLLLVMPALRIRDNICKNETLRTITANQIVQSNRRVTLSPTLGRQTIEFVCILFSLLKKASLLESFFLPSYCRANDPSPPWKTGQCRQR</sequence>
<comment type="catalytic activity">
    <reaction evidence="10 12">
        <text>RNA(n) + a ribonucleoside 5'-triphosphate = RNA(n+1) + diphosphate</text>
        <dbReference type="Rhea" id="RHEA:21248"/>
        <dbReference type="Rhea" id="RHEA-COMP:14527"/>
        <dbReference type="Rhea" id="RHEA-COMP:17342"/>
        <dbReference type="ChEBI" id="CHEBI:33019"/>
        <dbReference type="ChEBI" id="CHEBI:61557"/>
        <dbReference type="ChEBI" id="CHEBI:140395"/>
        <dbReference type="EC" id="2.7.7.6"/>
    </reaction>
</comment>
<dbReference type="PANTHER" id="PTHR20856">
    <property type="entry name" value="DNA-DIRECTED RNA POLYMERASE I SUBUNIT 2"/>
    <property type="match status" value="1"/>
</dbReference>
<dbReference type="Proteomes" id="UP000325440">
    <property type="component" value="Unassembled WGS sequence"/>
</dbReference>
<dbReference type="GO" id="GO:0006351">
    <property type="term" value="P:DNA-templated transcription"/>
    <property type="evidence" value="ECO:0007669"/>
    <property type="project" value="InterPro"/>
</dbReference>
<organism evidence="19 20">
    <name type="scientific">Cinara cedri</name>
    <dbReference type="NCBI Taxonomy" id="506608"/>
    <lineage>
        <taxon>Eukaryota</taxon>
        <taxon>Metazoa</taxon>
        <taxon>Ecdysozoa</taxon>
        <taxon>Arthropoda</taxon>
        <taxon>Hexapoda</taxon>
        <taxon>Insecta</taxon>
        <taxon>Pterygota</taxon>
        <taxon>Neoptera</taxon>
        <taxon>Paraneoptera</taxon>
        <taxon>Hemiptera</taxon>
        <taxon>Sternorrhyncha</taxon>
        <taxon>Aphidomorpha</taxon>
        <taxon>Aphidoidea</taxon>
        <taxon>Aphididae</taxon>
        <taxon>Lachninae</taxon>
        <taxon>Cinara</taxon>
    </lineage>
</organism>
<dbReference type="InterPro" id="IPR007120">
    <property type="entry name" value="DNA-dir_RNAP_su2_dom"/>
</dbReference>
<keyword evidence="4 12" id="KW-0808">Transferase</keyword>
<dbReference type="InterPro" id="IPR037034">
    <property type="entry name" value="RNA_pol_Rpb2_2_sf"/>
</dbReference>
<dbReference type="PROSITE" id="PS01166">
    <property type="entry name" value="RNA_POL_BETA"/>
    <property type="match status" value="1"/>
</dbReference>
<keyword evidence="6" id="KW-0479">Metal-binding</keyword>
<proteinExistence type="inferred from homology"/>
<evidence type="ECO:0000256" key="10">
    <source>
        <dbReference type="ARBA" id="ARBA00048552"/>
    </source>
</evidence>
<evidence type="ECO:0000256" key="11">
    <source>
        <dbReference type="RuleBase" id="RU000434"/>
    </source>
</evidence>
<dbReference type="FunFam" id="2.40.270.10:FF:000011">
    <property type="entry name" value="DNA-directed RNA polymerase subunit beta"/>
    <property type="match status" value="1"/>
</dbReference>
<evidence type="ECO:0000256" key="3">
    <source>
        <dbReference type="ARBA" id="ARBA00022478"/>
    </source>
</evidence>
<dbReference type="OrthoDB" id="10248617at2759"/>
<feature type="domain" description="DNA-directed RNA polymerase subunit 2 hybrid-binding" evidence="13">
    <location>
        <begin position="652"/>
        <end position="1020"/>
    </location>
</feature>
<dbReference type="CDD" id="cd00653">
    <property type="entry name" value="RNA_pol_B_RPB2"/>
    <property type="match status" value="1"/>
</dbReference>
<feature type="domain" description="RNA polymerase beta subunit protrusion" evidence="16">
    <location>
        <begin position="20"/>
        <end position="396"/>
    </location>
</feature>